<evidence type="ECO:0000313" key="6">
    <source>
        <dbReference type="EMBL" id="APT84862.1"/>
    </source>
</evidence>
<dbReference type="KEGG" id="caqu:CAQU_07015"/>
<dbReference type="STRING" id="1431546.CAQU_07015"/>
<dbReference type="InterPro" id="IPR036271">
    <property type="entry name" value="Tet_transcr_reg_TetR-rel_C_sf"/>
</dbReference>
<dbReference type="SUPFAM" id="SSF46689">
    <property type="entry name" value="Homeodomain-like"/>
    <property type="match status" value="1"/>
</dbReference>
<feature type="DNA-binding region" description="H-T-H motif" evidence="4">
    <location>
        <begin position="28"/>
        <end position="47"/>
    </location>
</feature>
<accession>A0A1L7CG80</accession>
<organism evidence="6 7">
    <name type="scientific">Corynebacterium aquilae DSM 44791</name>
    <dbReference type="NCBI Taxonomy" id="1431546"/>
    <lineage>
        <taxon>Bacteria</taxon>
        <taxon>Bacillati</taxon>
        <taxon>Actinomycetota</taxon>
        <taxon>Actinomycetes</taxon>
        <taxon>Mycobacteriales</taxon>
        <taxon>Corynebacteriaceae</taxon>
        <taxon>Corynebacterium</taxon>
    </lineage>
</organism>
<evidence type="ECO:0000313" key="7">
    <source>
        <dbReference type="Proteomes" id="UP000185478"/>
    </source>
</evidence>
<dbReference type="PROSITE" id="PS50977">
    <property type="entry name" value="HTH_TETR_2"/>
    <property type="match status" value="1"/>
</dbReference>
<evidence type="ECO:0000256" key="3">
    <source>
        <dbReference type="ARBA" id="ARBA00023163"/>
    </source>
</evidence>
<feature type="domain" description="HTH tetR-type" evidence="5">
    <location>
        <begin position="6"/>
        <end position="65"/>
    </location>
</feature>
<keyword evidence="3" id="KW-0804">Transcription</keyword>
<reference evidence="6 7" key="1">
    <citation type="submission" date="2014-08" db="EMBL/GenBank/DDBJ databases">
        <title>Complete genome sequence of Corynebacterium aquilae S-613T(T) (=DSM 44791(T)), isolated from the choana of a healthy golden eagle.</title>
        <authorList>
            <person name="Ruckert C."/>
            <person name="Albersmeier A."/>
            <person name="Winkler A."/>
            <person name="Kalinowski J."/>
        </authorList>
    </citation>
    <scope>NUCLEOTIDE SEQUENCE [LARGE SCALE GENOMIC DNA]</scope>
    <source>
        <strain evidence="6 7">S-613</strain>
    </source>
</reference>
<dbReference type="AlphaFoldDB" id="A0A1L7CG80"/>
<dbReference type="Proteomes" id="UP000185478">
    <property type="component" value="Chromosome"/>
</dbReference>
<dbReference type="InterPro" id="IPR049445">
    <property type="entry name" value="TetR_SbtR-like_C"/>
</dbReference>
<keyword evidence="1" id="KW-0805">Transcription regulation</keyword>
<dbReference type="Gene3D" id="1.10.357.10">
    <property type="entry name" value="Tetracycline Repressor, domain 2"/>
    <property type="match status" value="1"/>
</dbReference>
<dbReference type="GO" id="GO:0003700">
    <property type="term" value="F:DNA-binding transcription factor activity"/>
    <property type="evidence" value="ECO:0007669"/>
    <property type="project" value="TreeGrafter"/>
</dbReference>
<gene>
    <name evidence="6" type="ORF">CAQU_07015</name>
</gene>
<evidence type="ECO:0000259" key="5">
    <source>
        <dbReference type="PROSITE" id="PS50977"/>
    </source>
</evidence>
<dbReference type="InterPro" id="IPR050109">
    <property type="entry name" value="HTH-type_TetR-like_transc_reg"/>
</dbReference>
<keyword evidence="2 4" id="KW-0238">DNA-binding</keyword>
<dbReference type="Pfam" id="PF21597">
    <property type="entry name" value="TetR_C_43"/>
    <property type="match status" value="1"/>
</dbReference>
<proteinExistence type="predicted"/>
<name>A0A1L7CG80_9CORY</name>
<evidence type="ECO:0000256" key="2">
    <source>
        <dbReference type="ARBA" id="ARBA00023125"/>
    </source>
</evidence>
<dbReference type="InterPro" id="IPR001647">
    <property type="entry name" value="HTH_TetR"/>
</dbReference>
<evidence type="ECO:0000256" key="4">
    <source>
        <dbReference type="PROSITE-ProRule" id="PRU00335"/>
    </source>
</evidence>
<sequence length="194" mass="21454">MRSDALARRERIITAACELFSTHANNVSLDTVAEKAGVGIATLYRNFPDRTSLLVACGGRFFAEAQQLQEDVMKYFHTNPEHWWYTYVDGLVNMGVSILVSSFAPDDLSTLPEEVASLRADTEKRGEQIIDLAKQAGLVHPDVHHNTFIVGLITVTRPPVPGIVALEPNITHNLVDVFLSGLKHGSMRGLRYPD</sequence>
<keyword evidence="7" id="KW-1185">Reference proteome</keyword>
<dbReference type="RefSeq" id="WP_075726368.1">
    <property type="nucleotide sequence ID" value="NZ_CP009245.1"/>
</dbReference>
<dbReference type="EMBL" id="CP009245">
    <property type="protein sequence ID" value="APT84862.1"/>
    <property type="molecule type" value="Genomic_DNA"/>
</dbReference>
<dbReference type="OrthoDB" id="9795011at2"/>
<dbReference type="SUPFAM" id="SSF48498">
    <property type="entry name" value="Tetracyclin repressor-like, C-terminal domain"/>
    <property type="match status" value="1"/>
</dbReference>
<dbReference type="GO" id="GO:0000976">
    <property type="term" value="F:transcription cis-regulatory region binding"/>
    <property type="evidence" value="ECO:0007669"/>
    <property type="project" value="TreeGrafter"/>
</dbReference>
<dbReference type="Pfam" id="PF00440">
    <property type="entry name" value="TetR_N"/>
    <property type="match status" value="1"/>
</dbReference>
<protein>
    <recommendedName>
        <fullName evidence="5">HTH tetR-type domain-containing protein</fullName>
    </recommendedName>
</protein>
<evidence type="ECO:0000256" key="1">
    <source>
        <dbReference type="ARBA" id="ARBA00023015"/>
    </source>
</evidence>
<dbReference type="PRINTS" id="PR00455">
    <property type="entry name" value="HTHTETR"/>
</dbReference>
<dbReference type="InterPro" id="IPR009057">
    <property type="entry name" value="Homeodomain-like_sf"/>
</dbReference>
<dbReference type="PANTHER" id="PTHR30055:SF234">
    <property type="entry name" value="HTH-TYPE TRANSCRIPTIONAL REGULATOR BETI"/>
    <property type="match status" value="1"/>
</dbReference>
<dbReference type="PANTHER" id="PTHR30055">
    <property type="entry name" value="HTH-TYPE TRANSCRIPTIONAL REGULATOR RUTR"/>
    <property type="match status" value="1"/>
</dbReference>